<dbReference type="PANTHER" id="PTHR10127">
    <property type="entry name" value="DISCOIDIN, CUB, EGF, LAMININ , AND ZINC METALLOPROTEASE DOMAIN CONTAINING"/>
    <property type="match status" value="1"/>
</dbReference>
<feature type="region of interest" description="Disordered" evidence="9">
    <location>
        <begin position="402"/>
        <end position="441"/>
    </location>
</feature>
<dbReference type="AlphaFoldDB" id="E3MQC2"/>
<evidence type="ECO:0000256" key="1">
    <source>
        <dbReference type="ARBA" id="ARBA00004613"/>
    </source>
</evidence>
<dbReference type="STRING" id="31234.E3MQC2"/>
<feature type="compositionally biased region" description="Low complexity" evidence="9">
    <location>
        <begin position="402"/>
        <end position="440"/>
    </location>
</feature>
<dbReference type="GO" id="GO:0018996">
    <property type="term" value="P:molting cycle, collagen and cuticulin-based cuticle"/>
    <property type="evidence" value="ECO:0007669"/>
    <property type="project" value="InterPro"/>
</dbReference>
<dbReference type="SMART" id="SM00235">
    <property type="entry name" value="ZnMc"/>
    <property type="match status" value="1"/>
</dbReference>
<keyword evidence="7 8" id="KW-0479">Metal-binding</keyword>
<keyword evidence="7 8" id="KW-0862">Zinc</keyword>
<evidence type="ECO:0000256" key="6">
    <source>
        <dbReference type="PIRNR" id="PIRNR036365"/>
    </source>
</evidence>
<dbReference type="GO" id="GO:0006508">
    <property type="term" value="P:proteolysis"/>
    <property type="evidence" value="ECO:0007669"/>
    <property type="project" value="UniProtKB-KW"/>
</dbReference>
<comment type="cofactor">
    <cofactor evidence="7 8">
        <name>Zn(2+)</name>
        <dbReference type="ChEBI" id="CHEBI:29105"/>
    </cofactor>
    <text evidence="7 8">Binds 1 zinc ion per subunit.</text>
</comment>
<evidence type="ECO:0000256" key="7">
    <source>
        <dbReference type="PROSITE-ProRule" id="PRU01211"/>
    </source>
</evidence>
<evidence type="ECO:0000313" key="10">
    <source>
        <dbReference type="EMBL" id="EFP06912.1"/>
    </source>
</evidence>
<dbReference type="InterPro" id="IPR024079">
    <property type="entry name" value="MetalloPept_cat_dom_sf"/>
</dbReference>
<dbReference type="CDD" id="cd04280">
    <property type="entry name" value="ZnMc_astacin_like"/>
    <property type="match status" value="1"/>
</dbReference>
<dbReference type="Proteomes" id="UP000008281">
    <property type="component" value="Unassembled WGS sequence"/>
</dbReference>
<evidence type="ECO:0000256" key="4">
    <source>
        <dbReference type="ARBA" id="ARBA00023157"/>
    </source>
</evidence>
<dbReference type="PROSITE" id="PS51864">
    <property type="entry name" value="ASTACIN"/>
    <property type="match status" value="1"/>
</dbReference>
<evidence type="ECO:0000256" key="3">
    <source>
        <dbReference type="ARBA" id="ARBA00022729"/>
    </source>
</evidence>
<name>E3MQC2_CAERE</name>
<dbReference type="Gene3D" id="3.40.390.10">
    <property type="entry name" value="Collagenase (Catalytic Domain)"/>
    <property type="match status" value="1"/>
</dbReference>
<accession>E3MQC2</accession>
<feature type="binding site" evidence="7">
    <location>
        <position position="147"/>
    </location>
    <ligand>
        <name>Zn(2+)</name>
        <dbReference type="ChEBI" id="CHEBI:29105"/>
        <note>catalytic</note>
    </ligand>
</feature>
<evidence type="ECO:0000313" key="11">
    <source>
        <dbReference type="Proteomes" id="UP000008281"/>
    </source>
</evidence>
<dbReference type="PANTHER" id="PTHR10127:SF885">
    <property type="entry name" value="ZINC METALLOPROTEINASE NAS-16-RELATED"/>
    <property type="match status" value="1"/>
</dbReference>
<dbReference type="OMA" id="AYAWISA"/>
<dbReference type="eggNOG" id="KOG3714">
    <property type="taxonomic scope" value="Eukaryota"/>
</dbReference>
<evidence type="ECO:0000256" key="8">
    <source>
        <dbReference type="RuleBase" id="RU361183"/>
    </source>
</evidence>
<dbReference type="GO" id="GO:0008270">
    <property type="term" value="F:zinc ion binding"/>
    <property type="evidence" value="ECO:0007669"/>
    <property type="project" value="UniProtKB-UniRule"/>
</dbReference>
<gene>
    <name evidence="10" type="ORF">CRE_11278</name>
</gene>
<protein>
    <recommendedName>
        <fullName evidence="6">Zinc metalloproteinase</fullName>
    </recommendedName>
</protein>
<keyword evidence="11" id="KW-1185">Reference proteome</keyword>
<dbReference type="SUPFAM" id="SSF55486">
    <property type="entry name" value="Metalloproteases ('zincins'), catalytic domain"/>
    <property type="match status" value="1"/>
</dbReference>
<dbReference type="InterPro" id="IPR006026">
    <property type="entry name" value="Peptidase_Metallo"/>
</dbReference>
<keyword evidence="5" id="KW-0325">Glycoprotein</keyword>
<feature type="binding site" evidence="7">
    <location>
        <position position="143"/>
    </location>
    <ligand>
        <name>Zn(2+)</name>
        <dbReference type="ChEBI" id="CHEBI:29105"/>
        <note>catalytic</note>
    </ligand>
</feature>
<keyword evidence="2 6" id="KW-0964">Secreted</keyword>
<dbReference type="Pfam" id="PF01400">
    <property type="entry name" value="Astacin"/>
    <property type="match status" value="1"/>
</dbReference>
<keyword evidence="7 8" id="KW-0645">Protease</keyword>
<dbReference type="InterPro" id="IPR001506">
    <property type="entry name" value="Peptidase_M12A"/>
</dbReference>
<organism evidence="11">
    <name type="scientific">Caenorhabditis remanei</name>
    <name type="common">Caenorhabditis vulgaris</name>
    <dbReference type="NCBI Taxonomy" id="31234"/>
    <lineage>
        <taxon>Eukaryota</taxon>
        <taxon>Metazoa</taxon>
        <taxon>Ecdysozoa</taxon>
        <taxon>Nematoda</taxon>
        <taxon>Chromadorea</taxon>
        <taxon>Rhabditida</taxon>
        <taxon>Rhabditina</taxon>
        <taxon>Rhabditomorpha</taxon>
        <taxon>Rhabditoidea</taxon>
        <taxon>Rhabditidae</taxon>
        <taxon>Peloderinae</taxon>
        <taxon>Caenorhabditis</taxon>
    </lineage>
</organism>
<dbReference type="GO" id="GO:0005576">
    <property type="term" value="C:extracellular region"/>
    <property type="evidence" value="ECO:0007669"/>
    <property type="project" value="UniProtKB-SubCell"/>
</dbReference>
<comment type="caution">
    <text evidence="7">Lacks conserved residue(s) required for the propagation of feature annotation.</text>
</comment>
<dbReference type="InterPro" id="IPR017050">
    <property type="entry name" value="Metallopeptidase_nem"/>
</dbReference>
<keyword evidence="4" id="KW-1015">Disulfide bond</keyword>
<keyword evidence="3" id="KW-0732">Signal</keyword>
<dbReference type="EMBL" id="DS268465">
    <property type="protein sequence ID" value="EFP06912.1"/>
    <property type="molecule type" value="Genomic_DNA"/>
</dbReference>
<feature type="active site" evidence="7">
    <location>
        <position position="144"/>
    </location>
</feature>
<dbReference type="PIRSF" id="PIRSF036365">
    <property type="entry name" value="Astacin_nematoda"/>
    <property type="match status" value="1"/>
</dbReference>
<proteinExistence type="predicted"/>
<keyword evidence="7 8" id="KW-0378">Hydrolase</keyword>
<dbReference type="PRINTS" id="PR00480">
    <property type="entry name" value="ASTACIN"/>
</dbReference>
<dbReference type="OrthoDB" id="5785852at2759"/>
<reference evidence="10" key="1">
    <citation type="submission" date="2007-07" db="EMBL/GenBank/DDBJ databases">
        <title>PCAP assembly of the Caenorhabditis remanei genome.</title>
        <authorList>
            <consortium name="The Caenorhabditis remanei Sequencing Consortium"/>
            <person name="Wilson R.K."/>
        </authorList>
    </citation>
    <scope>NUCLEOTIDE SEQUENCE [LARGE SCALE GENOMIC DNA]</scope>
    <source>
        <strain evidence="10">PB4641</strain>
    </source>
</reference>
<evidence type="ECO:0000256" key="5">
    <source>
        <dbReference type="ARBA" id="ARBA00023180"/>
    </source>
</evidence>
<evidence type="ECO:0000256" key="9">
    <source>
        <dbReference type="SAM" id="MobiDB-lite"/>
    </source>
</evidence>
<dbReference type="InterPro" id="IPR034035">
    <property type="entry name" value="Astacin-like_dom"/>
</dbReference>
<feature type="binding site" evidence="7">
    <location>
        <position position="153"/>
    </location>
    <ligand>
        <name>Zn(2+)</name>
        <dbReference type="ChEBI" id="CHEBI:29105"/>
        <note>catalytic</note>
    </ligand>
</feature>
<dbReference type="HOGENOM" id="CLU_017286_1_1_1"/>
<evidence type="ECO:0000256" key="2">
    <source>
        <dbReference type="ARBA" id="ARBA00022525"/>
    </source>
</evidence>
<sequence>MLFLLFCITVAGSAIRRDVDIMEANKGVEGLVEGDIRMTDEQLQNLNGNRVKRQIIRYGTWTGGVVNYYFEDAFSQAKRDLMKYALEHISNRTCVKFVESSTERNRIKFVSKGGGCSSFVGMVGGEQELFLDDECQMMGIFVHEVMHSLGVHHTMSRDDRDEYVTVNFTGIAERWIHNMQIEYGTLNAVPYEYGSAMHYTGSSLGVGSLTAKQSRYQKTMGNMRVSFYDMVNINTLYSCSCAVNLDCKNGGYTNPSNCDKCVCPAGYAGRLCDEAPPGAHLYTATPNWTEDFIEFGYNDGSYTNTYLMAYAWISAPADKQIEVKIQQLVNVSCFDSCDDNGVEVKVDEDPRIVNPIYCCNTDTSMMQTAMLSKLNPTPVVMHQRRGKSGVTISYRYVDKPPVTTTTTTTTTTTKPPTQPTITTTTKTTPPSAPTTKSPTTGQPETTCQCTEECHFTSTETETCQCITSTEETFENEECEKEAGTIHIGTECQANTTAKCFD</sequence>
<dbReference type="GO" id="GO:0004222">
    <property type="term" value="F:metalloendopeptidase activity"/>
    <property type="evidence" value="ECO:0007669"/>
    <property type="project" value="UniProtKB-UniRule"/>
</dbReference>
<comment type="subcellular location">
    <subcellularLocation>
        <location evidence="1 6">Secreted</location>
    </subcellularLocation>
</comment>
<keyword evidence="7 8" id="KW-0482">Metalloprotease</keyword>